<evidence type="ECO:0000313" key="2">
    <source>
        <dbReference type="EMBL" id="OXU20794.1"/>
    </source>
</evidence>
<keyword evidence="3" id="KW-1185">Reference proteome</keyword>
<keyword evidence="1" id="KW-0812">Transmembrane</keyword>
<dbReference type="Proteomes" id="UP000215335">
    <property type="component" value="Unassembled WGS sequence"/>
</dbReference>
<accession>A0A232ER01</accession>
<comment type="caution">
    <text evidence="2">The sequence shown here is derived from an EMBL/GenBank/DDBJ whole genome shotgun (WGS) entry which is preliminary data.</text>
</comment>
<evidence type="ECO:0000313" key="3">
    <source>
        <dbReference type="Proteomes" id="UP000215335"/>
    </source>
</evidence>
<reference evidence="2 3" key="1">
    <citation type="journal article" date="2017" name="Curr. Biol.">
        <title>The Evolution of Venom by Co-option of Single-Copy Genes.</title>
        <authorList>
            <person name="Martinson E.O."/>
            <person name="Mrinalini"/>
            <person name="Kelkar Y.D."/>
            <person name="Chang C.H."/>
            <person name="Werren J.H."/>
        </authorList>
    </citation>
    <scope>NUCLEOTIDE SEQUENCE [LARGE SCALE GENOMIC DNA]</scope>
    <source>
        <strain evidence="2 3">Alberta</strain>
        <tissue evidence="2">Whole body</tissue>
    </source>
</reference>
<protein>
    <submittedName>
        <fullName evidence="2">Uncharacterized protein</fullName>
    </submittedName>
</protein>
<feature type="transmembrane region" description="Helical" evidence="1">
    <location>
        <begin position="21"/>
        <end position="40"/>
    </location>
</feature>
<evidence type="ECO:0000256" key="1">
    <source>
        <dbReference type="SAM" id="Phobius"/>
    </source>
</evidence>
<keyword evidence="1" id="KW-1133">Transmembrane helix</keyword>
<dbReference type="EMBL" id="NNAY01002678">
    <property type="protein sequence ID" value="OXU20794.1"/>
    <property type="molecule type" value="Genomic_DNA"/>
</dbReference>
<gene>
    <name evidence="2" type="ORF">TSAR_010625</name>
</gene>
<proteinExistence type="predicted"/>
<name>A0A232ER01_9HYME</name>
<organism evidence="2 3">
    <name type="scientific">Trichomalopsis sarcophagae</name>
    <dbReference type="NCBI Taxonomy" id="543379"/>
    <lineage>
        <taxon>Eukaryota</taxon>
        <taxon>Metazoa</taxon>
        <taxon>Ecdysozoa</taxon>
        <taxon>Arthropoda</taxon>
        <taxon>Hexapoda</taxon>
        <taxon>Insecta</taxon>
        <taxon>Pterygota</taxon>
        <taxon>Neoptera</taxon>
        <taxon>Endopterygota</taxon>
        <taxon>Hymenoptera</taxon>
        <taxon>Apocrita</taxon>
        <taxon>Proctotrupomorpha</taxon>
        <taxon>Chalcidoidea</taxon>
        <taxon>Pteromalidae</taxon>
        <taxon>Pteromalinae</taxon>
        <taxon>Trichomalopsis</taxon>
    </lineage>
</organism>
<keyword evidence="1" id="KW-0472">Membrane</keyword>
<sequence>MQKMIMQYFLLHNSTVLLGEYKCFSVSGAQICLIIIIVLIKS</sequence>
<dbReference type="AlphaFoldDB" id="A0A232ER01"/>